<accession>W7E030</accession>
<evidence type="ECO:0000256" key="1">
    <source>
        <dbReference type="SAM" id="MobiDB-lite"/>
    </source>
</evidence>
<dbReference type="EMBL" id="KI968783">
    <property type="protein sequence ID" value="EUN23633.1"/>
    <property type="molecule type" value="Genomic_DNA"/>
</dbReference>
<proteinExistence type="predicted"/>
<feature type="region of interest" description="Disordered" evidence="1">
    <location>
        <begin position="185"/>
        <end position="207"/>
    </location>
</feature>
<dbReference type="OrthoDB" id="10590987at2759"/>
<evidence type="ECO:0000313" key="2">
    <source>
        <dbReference type="EMBL" id="EUN23633.1"/>
    </source>
</evidence>
<dbReference type="HOGENOM" id="CLU_1371970_0_0_1"/>
<dbReference type="RefSeq" id="XP_014553208.1">
    <property type="nucleotide sequence ID" value="XM_014697722.1"/>
</dbReference>
<protein>
    <submittedName>
        <fullName evidence="2">Uncharacterized protein</fullName>
    </submittedName>
</protein>
<gene>
    <name evidence="2" type="ORF">COCVIDRAFT_29570</name>
</gene>
<organism evidence="2">
    <name type="scientific">Bipolaris victoriae (strain FI3)</name>
    <name type="common">Victoria blight of oats agent</name>
    <name type="synonym">Cochliobolus victoriae</name>
    <dbReference type="NCBI Taxonomy" id="930091"/>
    <lineage>
        <taxon>Eukaryota</taxon>
        <taxon>Fungi</taxon>
        <taxon>Dikarya</taxon>
        <taxon>Ascomycota</taxon>
        <taxon>Pezizomycotina</taxon>
        <taxon>Dothideomycetes</taxon>
        <taxon>Pleosporomycetidae</taxon>
        <taxon>Pleosporales</taxon>
        <taxon>Pleosporineae</taxon>
        <taxon>Pleosporaceae</taxon>
        <taxon>Bipolaris</taxon>
    </lineage>
</organism>
<dbReference type="GeneID" id="26254349"/>
<dbReference type="AlphaFoldDB" id="W7E030"/>
<sequence>MSSSDAELIVAHQACREVISYIKPSEIVGPYGGISIREESNYRLVSNPSPKWVLASTLRGASQNQKKLQAGDLDEKYQQDHVTEVLVSRMTLLIAALREKPSLSDDQLAKKFSYCTIQGLPISRALFPNCSRLGDSVYHLRRIRDLTEAMRDQLELGDQFNSPAWASLILERKRSKVKQVREEREAETMELGEAEDAKTKKVLPQIR</sequence>
<name>W7E030_BIPV3</name>
<reference evidence="2" key="2">
    <citation type="submission" date="2014-01" db="EMBL/GenBank/DDBJ databases">
        <authorList>
            <consortium name="DOE Joint Genome Institute"/>
            <person name="Ohm R.A."/>
            <person name="Condon B.J."/>
            <person name="Leng Y."/>
            <person name="Wu D."/>
            <person name="Bushley K.E."/>
            <person name="Otillar R."/>
            <person name="Martin J."/>
            <person name="Schackwitz W."/>
            <person name="Grimwood J."/>
            <person name="MohdZainudin N."/>
            <person name="Xue C."/>
            <person name="Wang R."/>
            <person name="Manning V.A."/>
            <person name="Dhillon B."/>
            <person name="Tu Z.J."/>
            <person name="Steffenson B.J."/>
            <person name="Salamov A."/>
            <person name="Sun H."/>
            <person name="Lowry S."/>
            <person name="LaButti K."/>
            <person name="Han J."/>
            <person name="Copeland A."/>
            <person name="Lindquist E."/>
            <person name="Barry K."/>
            <person name="Schmutz J."/>
            <person name="Baker S."/>
            <person name="Ciuffetti L.M."/>
            <person name="Grigoriev I.V."/>
            <person name="Zhong S."/>
            <person name="Nordberg B.G."/>
            <person name="Cantor M.N."/>
            <person name="Hua S.X."/>
        </authorList>
    </citation>
    <scope>NUCLEOTIDE SEQUENCE</scope>
    <source>
        <strain evidence="2">FI3</strain>
    </source>
</reference>
<reference evidence="2" key="1">
    <citation type="journal article" date="2013" name="PLoS Genet.">
        <title>Comparative genome structure, secondary metabolite, and effector coding capacity across Cochliobolus pathogens.</title>
        <authorList>
            <person name="Condon B.J."/>
            <person name="Leng Y."/>
            <person name="Wu D."/>
            <person name="Bushley K.E."/>
            <person name="Ohm R.A."/>
            <person name="Otillar R."/>
            <person name="Martin J."/>
            <person name="Schackwitz W."/>
            <person name="Grimwood J."/>
            <person name="MohdZainudin N."/>
            <person name="Xue C."/>
            <person name="Wang R."/>
            <person name="Manning V.A."/>
            <person name="Dhillon B."/>
            <person name="Tu Z.J."/>
            <person name="Steffenson B.J."/>
            <person name="Salamov A."/>
            <person name="Sun H."/>
            <person name="Lowry S."/>
            <person name="LaButti K."/>
            <person name="Han J."/>
            <person name="Copeland A."/>
            <person name="Lindquist E."/>
            <person name="Barry K."/>
            <person name="Schmutz J."/>
            <person name="Baker S.E."/>
            <person name="Ciuffetti L.M."/>
            <person name="Grigoriev I.V."/>
            <person name="Zhong S."/>
            <person name="Turgeon B.G."/>
        </authorList>
    </citation>
    <scope>NUCLEOTIDE SEQUENCE [LARGE SCALE GENOMIC DNA]</scope>
    <source>
        <strain evidence="2">FI3</strain>
    </source>
</reference>